<evidence type="ECO:0000259" key="3">
    <source>
        <dbReference type="PROSITE" id="PS50222"/>
    </source>
</evidence>
<dbReference type="InterPro" id="IPR018247">
    <property type="entry name" value="EF_Hand_1_Ca_BS"/>
</dbReference>
<protein>
    <submittedName>
        <fullName evidence="4">Uncharacterized protein</fullName>
    </submittedName>
</protein>
<name>A0A8S9ZRR8_9BILA</name>
<comment type="caution">
    <text evidence="4">The sequence shown here is derived from an EMBL/GenBank/DDBJ whole genome shotgun (WGS) entry which is preliminary data.</text>
</comment>
<keyword evidence="1" id="KW-0106">Calcium</keyword>
<dbReference type="InterPro" id="IPR002048">
    <property type="entry name" value="EF_hand_dom"/>
</dbReference>
<dbReference type="PANTHER" id="PTHR11216">
    <property type="entry name" value="EH DOMAIN"/>
    <property type="match status" value="1"/>
</dbReference>
<proteinExistence type="predicted"/>
<dbReference type="AlphaFoldDB" id="A0A8S9ZRR8"/>
<feature type="domain" description="EH" evidence="2">
    <location>
        <begin position="78"/>
        <end position="173"/>
    </location>
</feature>
<sequence>MVPIEDNILQDYIHNRRRSETKNRIHNCKKINLYWFIHLVVDFAKNFTRKLVRTSRSPNFENTLLLLMQTPENIANPYQPFYNDLFNKINPLGKDVLDSTTIAAFLKTAQGVNVSQLSQIWDLACETSGFTNRGVLNKLGIFICFKFIAAVQQGFPLSPAVLSDPSLEPPRFDTFFQPPLPQQPQSTSFVMTTEKSLSSDWAIGLNDLQKYEAIFDSLGPIDGRLSGNQCRPVLLNSQLPKGILAKIWDLADIDADGFLDRPEFCVALYLVYSALQNDPIPEKLPPTLVPPVKRGIINQTIPREDMPSTHPHGLFFQFLI</sequence>
<dbReference type="GO" id="GO:0006897">
    <property type="term" value="P:endocytosis"/>
    <property type="evidence" value="ECO:0007669"/>
    <property type="project" value="TreeGrafter"/>
</dbReference>
<dbReference type="PROSITE" id="PS00018">
    <property type="entry name" value="EF_HAND_1"/>
    <property type="match status" value="1"/>
</dbReference>
<keyword evidence="5" id="KW-1185">Reference proteome</keyword>
<evidence type="ECO:0000256" key="1">
    <source>
        <dbReference type="ARBA" id="ARBA00022837"/>
    </source>
</evidence>
<dbReference type="Proteomes" id="UP000605970">
    <property type="component" value="Unassembled WGS sequence"/>
</dbReference>
<dbReference type="PROSITE" id="PS50031">
    <property type="entry name" value="EH"/>
    <property type="match status" value="2"/>
</dbReference>
<dbReference type="SUPFAM" id="SSF47473">
    <property type="entry name" value="EF-hand"/>
    <property type="match status" value="2"/>
</dbReference>
<dbReference type="Pfam" id="PF12763">
    <property type="entry name" value="EH"/>
    <property type="match status" value="2"/>
</dbReference>
<evidence type="ECO:0000259" key="2">
    <source>
        <dbReference type="PROSITE" id="PS50031"/>
    </source>
</evidence>
<organism evidence="4 5">
    <name type="scientific">Meloidogyne graminicola</name>
    <dbReference type="NCBI Taxonomy" id="189291"/>
    <lineage>
        <taxon>Eukaryota</taxon>
        <taxon>Metazoa</taxon>
        <taxon>Ecdysozoa</taxon>
        <taxon>Nematoda</taxon>
        <taxon>Chromadorea</taxon>
        <taxon>Rhabditida</taxon>
        <taxon>Tylenchina</taxon>
        <taxon>Tylenchomorpha</taxon>
        <taxon>Tylenchoidea</taxon>
        <taxon>Meloidogynidae</taxon>
        <taxon>Meloidogyninae</taxon>
        <taxon>Meloidogyne</taxon>
    </lineage>
</organism>
<dbReference type="InterPro" id="IPR011992">
    <property type="entry name" value="EF-hand-dom_pair"/>
</dbReference>
<evidence type="ECO:0000313" key="4">
    <source>
        <dbReference type="EMBL" id="KAF7636100.1"/>
    </source>
</evidence>
<accession>A0A8S9ZRR8</accession>
<evidence type="ECO:0000313" key="5">
    <source>
        <dbReference type="Proteomes" id="UP000605970"/>
    </source>
</evidence>
<dbReference type="Gene3D" id="1.10.238.10">
    <property type="entry name" value="EF-hand"/>
    <property type="match status" value="2"/>
</dbReference>
<dbReference type="EMBL" id="JABEBT010000034">
    <property type="protein sequence ID" value="KAF7636100.1"/>
    <property type="molecule type" value="Genomic_DNA"/>
</dbReference>
<dbReference type="GO" id="GO:0016197">
    <property type="term" value="P:endosomal transport"/>
    <property type="evidence" value="ECO:0007669"/>
    <property type="project" value="TreeGrafter"/>
</dbReference>
<dbReference type="PROSITE" id="PS50222">
    <property type="entry name" value="EF_HAND_2"/>
    <property type="match status" value="1"/>
</dbReference>
<dbReference type="SMART" id="SM00027">
    <property type="entry name" value="EH"/>
    <property type="match status" value="2"/>
</dbReference>
<dbReference type="CDD" id="cd00052">
    <property type="entry name" value="EH"/>
    <property type="match status" value="1"/>
</dbReference>
<dbReference type="GO" id="GO:0005737">
    <property type="term" value="C:cytoplasm"/>
    <property type="evidence" value="ECO:0007669"/>
    <property type="project" value="TreeGrafter"/>
</dbReference>
<dbReference type="GO" id="GO:0005509">
    <property type="term" value="F:calcium ion binding"/>
    <property type="evidence" value="ECO:0007669"/>
    <property type="project" value="InterPro"/>
</dbReference>
<dbReference type="GO" id="GO:0005886">
    <property type="term" value="C:plasma membrane"/>
    <property type="evidence" value="ECO:0007669"/>
    <property type="project" value="TreeGrafter"/>
</dbReference>
<gene>
    <name evidence="4" type="ORF">Mgra_00004545</name>
</gene>
<feature type="domain" description="EF-hand" evidence="3">
    <location>
        <begin position="239"/>
        <end position="274"/>
    </location>
</feature>
<feature type="domain" description="EH" evidence="2">
    <location>
        <begin position="207"/>
        <end position="295"/>
    </location>
</feature>
<reference evidence="4" key="1">
    <citation type="journal article" date="2020" name="Ecol. Evol.">
        <title>Genome structure and content of the rice root-knot nematode (Meloidogyne graminicola).</title>
        <authorList>
            <person name="Phan N.T."/>
            <person name="Danchin E.G.J."/>
            <person name="Klopp C."/>
            <person name="Perfus-Barbeoch L."/>
            <person name="Kozlowski D.K."/>
            <person name="Koutsovoulos G.D."/>
            <person name="Lopez-Roques C."/>
            <person name="Bouchez O."/>
            <person name="Zahm M."/>
            <person name="Besnard G."/>
            <person name="Bellafiore S."/>
        </authorList>
    </citation>
    <scope>NUCLEOTIDE SEQUENCE</scope>
    <source>
        <strain evidence="4">VN-18</strain>
    </source>
</reference>
<dbReference type="InterPro" id="IPR000261">
    <property type="entry name" value="EH_dom"/>
</dbReference>
<dbReference type="OrthoDB" id="524326at2759"/>